<accession>A0ABQ9TJ31</accession>
<comment type="subcellular location">
    <subcellularLocation>
        <location evidence="1">Nucleus</location>
    </subcellularLocation>
</comment>
<dbReference type="PROSITE" id="PS51179">
    <property type="entry name" value="POU_3"/>
    <property type="match status" value="1"/>
</dbReference>
<gene>
    <name evidence="7" type="primary">POU2F1_3</name>
    <name evidence="7" type="ORF">P7K49_037764</name>
</gene>
<sequence>PATPTRTIAATPIQTLPQSQSTPKRIDTPSLEEPSDLEELEQFAKTFKQRRIKLGFTQ</sequence>
<dbReference type="InterPro" id="IPR010982">
    <property type="entry name" value="Lambda_DNA-bd_dom_sf"/>
</dbReference>
<dbReference type="InterPro" id="IPR000327">
    <property type="entry name" value="POU_dom"/>
</dbReference>
<dbReference type="PANTHER" id="PTHR11636:SF47">
    <property type="entry name" value="POU DOMAIN, CLASS 2, TRANSCRIPTION FACTOR 1"/>
    <property type="match status" value="1"/>
</dbReference>
<feature type="non-terminal residue" evidence="7">
    <location>
        <position position="1"/>
    </location>
</feature>
<feature type="domain" description="POU-specific" evidence="6">
    <location>
        <begin position="32"/>
        <end position="58"/>
    </location>
</feature>
<protein>
    <submittedName>
        <fullName evidence="7">POU domain, class 2, transcription factor 1</fullName>
    </submittedName>
</protein>
<evidence type="ECO:0000256" key="3">
    <source>
        <dbReference type="ARBA" id="ARBA00023155"/>
    </source>
</evidence>
<reference evidence="7 8" key="1">
    <citation type="submission" date="2023-05" db="EMBL/GenBank/DDBJ databases">
        <title>B98-5 Cell Line De Novo Hybrid Assembly: An Optical Mapping Approach.</title>
        <authorList>
            <person name="Kananen K."/>
            <person name="Auerbach J.A."/>
            <person name="Kautto E."/>
            <person name="Blachly J.S."/>
        </authorList>
    </citation>
    <scope>NUCLEOTIDE SEQUENCE [LARGE SCALE GENOMIC DNA]</scope>
    <source>
        <strain evidence="7">B95-8</strain>
        <tissue evidence="7">Cell line</tissue>
    </source>
</reference>
<dbReference type="Gene3D" id="1.10.260.40">
    <property type="entry name" value="lambda repressor-like DNA-binding domains"/>
    <property type="match status" value="1"/>
</dbReference>
<comment type="caution">
    <text evidence="7">The sequence shown here is derived from an EMBL/GenBank/DDBJ whole genome shotgun (WGS) entry which is preliminary data.</text>
</comment>
<dbReference type="Proteomes" id="UP001266305">
    <property type="component" value="Unassembled WGS sequence"/>
</dbReference>
<evidence type="ECO:0000313" key="8">
    <source>
        <dbReference type="Proteomes" id="UP001266305"/>
    </source>
</evidence>
<evidence type="ECO:0000313" key="7">
    <source>
        <dbReference type="EMBL" id="KAK2084731.1"/>
    </source>
</evidence>
<evidence type="ECO:0000256" key="2">
    <source>
        <dbReference type="ARBA" id="ARBA00023125"/>
    </source>
</evidence>
<evidence type="ECO:0000256" key="5">
    <source>
        <dbReference type="SAM" id="MobiDB-lite"/>
    </source>
</evidence>
<keyword evidence="8" id="KW-1185">Reference proteome</keyword>
<evidence type="ECO:0000259" key="6">
    <source>
        <dbReference type="PROSITE" id="PS51179"/>
    </source>
</evidence>
<name>A0ABQ9TJ31_SAGOE</name>
<dbReference type="SUPFAM" id="SSF47413">
    <property type="entry name" value="lambda repressor-like DNA-binding domains"/>
    <property type="match status" value="1"/>
</dbReference>
<feature type="compositionally biased region" description="Low complexity" evidence="5">
    <location>
        <begin position="1"/>
        <end position="15"/>
    </location>
</feature>
<dbReference type="InterPro" id="IPR050255">
    <property type="entry name" value="POU_domain_TF"/>
</dbReference>
<dbReference type="Pfam" id="PF00157">
    <property type="entry name" value="Pou"/>
    <property type="match status" value="1"/>
</dbReference>
<dbReference type="EMBL" id="JASSZA010000022">
    <property type="protein sequence ID" value="KAK2084731.1"/>
    <property type="molecule type" value="Genomic_DNA"/>
</dbReference>
<feature type="non-terminal residue" evidence="7">
    <location>
        <position position="58"/>
    </location>
</feature>
<evidence type="ECO:0000256" key="4">
    <source>
        <dbReference type="ARBA" id="ARBA00023242"/>
    </source>
</evidence>
<organism evidence="7 8">
    <name type="scientific">Saguinus oedipus</name>
    <name type="common">Cotton-top tamarin</name>
    <name type="synonym">Oedipomidas oedipus</name>
    <dbReference type="NCBI Taxonomy" id="9490"/>
    <lineage>
        <taxon>Eukaryota</taxon>
        <taxon>Metazoa</taxon>
        <taxon>Chordata</taxon>
        <taxon>Craniata</taxon>
        <taxon>Vertebrata</taxon>
        <taxon>Euteleostomi</taxon>
        <taxon>Mammalia</taxon>
        <taxon>Eutheria</taxon>
        <taxon>Euarchontoglires</taxon>
        <taxon>Primates</taxon>
        <taxon>Haplorrhini</taxon>
        <taxon>Platyrrhini</taxon>
        <taxon>Cebidae</taxon>
        <taxon>Callitrichinae</taxon>
        <taxon>Saguinus</taxon>
    </lineage>
</organism>
<proteinExistence type="predicted"/>
<keyword evidence="4" id="KW-0539">Nucleus</keyword>
<feature type="region of interest" description="Disordered" evidence="5">
    <location>
        <begin position="1"/>
        <end position="35"/>
    </location>
</feature>
<dbReference type="PANTHER" id="PTHR11636">
    <property type="entry name" value="POU DOMAIN"/>
    <property type="match status" value="1"/>
</dbReference>
<keyword evidence="3" id="KW-0371">Homeobox</keyword>
<keyword evidence="2" id="KW-0238">DNA-binding</keyword>
<evidence type="ECO:0000256" key="1">
    <source>
        <dbReference type="ARBA" id="ARBA00004123"/>
    </source>
</evidence>